<dbReference type="Proteomes" id="UP001465755">
    <property type="component" value="Unassembled WGS sequence"/>
</dbReference>
<feature type="compositionally biased region" description="Polar residues" evidence="1">
    <location>
        <begin position="545"/>
        <end position="558"/>
    </location>
</feature>
<evidence type="ECO:0000313" key="3">
    <source>
        <dbReference type="Proteomes" id="UP001465755"/>
    </source>
</evidence>
<feature type="compositionally biased region" description="Basic and acidic residues" evidence="1">
    <location>
        <begin position="767"/>
        <end position="779"/>
    </location>
</feature>
<name>A0AAW1PVN7_9CHLO</name>
<feature type="compositionally biased region" description="Polar residues" evidence="1">
    <location>
        <begin position="575"/>
        <end position="588"/>
    </location>
</feature>
<feature type="compositionally biased region" description="Low complexity" evidence="1">
    <location>
        <begin position="335"/>
        <end position="362"/>
    </location>
</feature>
<feature type="compositionally biased region" description="Polar residues" evidence="1">
    <location>
        <begin position="490"/>
        <end position="507"/>
    </location>
</feature>
<dbReference type="AlphaFoldDB" id="A0AAW1PVN7"/>
<feature type="compositionally biased region" description="Low complexity" evidence="1">
    <location>
        <begin position="379"/>
        <end position="392"/>
    </location>
</feature>
<feature type="compositionally biased region" description="Low complexity" evidence="1">
    <location>
        <begin position="428"/>
        <end position="441"/>
    </location>
</feature>
<gene>
    <name evidence="2" type="ORF">WJX73_005636</name>
</gene>
<evidence type="ECO:0000313" key="2">
    <source>
        <dbReference type="EMBL" id="KAK9812521.1"/>
    </source>
</evidence>
<evidence type="ECO:0000256" key="1">
    <source>
        <dbReference type="SAM" id="MobiDB-lite"/>
    </source>
</evidence>
<feature type="region of interest" description="Disordered" evidence="1">
    <location>
        <begin position="426"/>
        <end position="709"/>
    </location>
</feature>
<feature type="compositionally biased region" description="Low complexity" evidence="1">
    <location>
        <begin position="449"/>
        <end position="466"/>
    </location>
</feature>
<feature type="compositionally biased region" description="Basic and acidic residues" evidence="1">
    <location>
        <begin position="472"/>
        <end position="489"/>
    </location>
</feature>
<sequence>MIAGQSGVPLGGCTRSLTPLIAPHRTDLLPVTPLSSHPRKGSSVRGLPALRPRASADDGRDLAPKRASNGKPLPKKKGPAIFDRNFVRETLRTDKGVGLVLLAVVIGSVRTVAQAAVAVGEAVASQAKEYGSGASPSSSSSSSLAAASRQPAAAAGAATSGNAAPAAAVSGSSAQRSSAPAAVKTAKISQPEDKTKKPYYAPPKNPSAPISRAAGFQTMEQNMDQEPGGAWAAAAAVFGKKSSGPAKPASKPASSSRSTGAGSSAAPSSSSEKADPSGASSKQDRSPAPAKAASSSASGGGKATETGGAWSAAAATLGSSERYDPSGKSIKDQIAAPGKAASSADSSGGGKASDSGAAAKSGSSEKYDPSGKSIKDQISAPAASQAASSSGSKEAKAPDSGGAWSAAAATLGSSEKFQIGKSLKDQIAAPAKAASSSPSSKGSEPELGAAWSAAAATLSASSSGKADPSGKSIKDQIRIKDPLPDKPSETEVTSQKQQAQPSTSAPSTGKEAFPDALSAAKAQSKLADTVSAAPSSEASRGAEQSRFSGSPSKQSAPASGNVPASDALRAAAEQSKLTGSAVGSSAPSTGGKAPASGSALRITDPLDEKPSPLEIISNKQTDIAAKERSSPTSPAQQEKERESQGLGGFLQKLTGRNFKGGTTQPTQKKDTTPFEAQRPVKEAAEVPSDTDELGRERAAAAATQTAAEGLQSFDKAVDKAAAEIGGDESPPSVASAPKAGTAAPVKEAGEKVKEAGDAKGGDWNSLEWRKGRHVAELTRPDFTPSAPTMGGPTGGSDLPPSGGGGSRGGGGGSDPGDADPSGDGSSPGSPSLLEVLLRALLGRTAASESKLTADHVWGTVILLAGMVAKEVSLHKQQLGERSYDPSYLPFPHIPQLSIGTGLSFGDDKHGHVP</sequence>
<feature type="region of interest" description="Disordered" evidence="1">
    <location>
        <begin position="31"/>
        <end position="79"/>
    </location>
</feature>
<accession>A0AAW1PVN7</accession>
<comment type="caution">
    <text evidence="2">The sequence shown here is derived from an EMBL/GenBank/DDBJ whole genome shotgun (WGS) entry which is preliminary data.</text>
</comment>
<feature type="region of interest" description="Disordered" evidence="1">
    <location>
        <begin position="240"/>
        <end position="407"/>
    </location>
</feature>
<feature type="compositionally biased region" description="Basic and acidic residues" evidence="1">
    <location>
        <begin position="54"/>
        <end position="64"/>
    </location>
</feature>
<proteinExistence type="predicted"/>
<feature type="compositionally biased region" description="Basic and acidic residues" evidence="1">
    <location>
        <begin position="363"/>
        <end position="375"/>
    </location>
</feature>
<dbReference type="EMBL" id="JALJOQ010000006">
    <property type="protein sequence ID" value="KAK9812521.1"/>
    <property type="molecule type" value="Genomic_DNA"/>
</dbReference>
<feature type="region of interest" description="Disordered" evidence="1">
    <location>
        <begin position="721"/>
        <end position="830"/>
    </location>
</feature>
<feature type="compositionally biased region" description="Basic and acidic residues" evidence="1">
    <location>
        <begin position="667"/>
        <end position="684"/>
    </location>
</feature>
<feature type="compositionally biased region" description="Basic and acidic residues" evidence="1">
    <location>
        <begin position="321"/>
        <end position="331"/>
    </location>
</feature>
<protein>
    <submittedName>
        <fullName evidence="2">Uncharacterized protein</fullName>
    </submittedName>
</protein>
<keyword evidence="3" id="KW-1185">Reference proteome</keyword>
<feature type="compositionally biased region" description="Low complexity" evidence="1">
    <location>
        <begin position="515"/>
        <end position="528"/>
    </location>
</feature>
<feature type="compositionally biased region" description="Low complexity" evidence="1">
    <location>
        <begin position="699"/>
        <end position="709"/>
    </location>
</feature>
<feature type="compositionally biased region" description="Low complexity" evidence="1">
    <location>
        <begin position="818"/>
        <end position="830"/>
    </location>
</feature>
<feature type="compositionally biased region" description="Low complexity" evidence="1">
    <location>
        <begin position="240"/>
        <end position="309"/>
    </location>
</feature>
<feature type="compositionally biased region" description="Gly residues" evidence="1">
    <location>
        <begin position="801"/>
        <end position="814"/>
    </location>
</feature>
<feature type="compositionally biased region" description="Basic and acidic residues" evidence="1">
    <location>
        <begin position="747"/>
        <end position="760"/>
    </location>
</feature>
<reference evidence="2 3" key="1">
    <citation type="journal article" date="2024" name="Nat. Commun.">
        <title>Phylogenomics reveals the evolutionary origins of lichenization in chlorophyte algae.</title>
        <authorList>
            <person name="Puginier C."/>
            <person name="Libourel C."/>
            <person name="Otte J."/>
            <person name="Skaloud P."/>
            <person name="Haon M."/>
            <person name="Grisel S."/>
            <person name="Petersen M."/>
            <person name="Berrin J.G."/>
            <person name="Delaux P.M."/>
            <person name="Dal Grande F."/>
            <person name="Keller J."/>
        </authorList>
    </citation>
    <scope>NUCLEOTIDE SEQUENCE [LARGE SCALE GENOMIC DNA]</scope>
    <source>
        <strain evidence="2 3">SAG 2036</strain>
    </source>
</reference>
<feature type="region of interest" description="Disordered" evidence="1">
    <location>
        <begin position="169"/>
        <end position="211"/>
    </location>
</feature>
<organism evidence="2 3">
    <name type="scientific">Symbiochloris irregularis</name>
    <dbReference type="NCBI Taxonomy" id="706552"/>
    <lineage>
        <taxon>Eukaryota</taxon>
        <taxon>Viridiplantae</taxon>
        <taxon>Chlorophyta</taxon>
        <taxon>core chlorophytes</taxon>
        <taxon>Trebouxiophyceae</taxon>
        <taxon>Trebouxiales</taxon>
        <taxon>Trebouxiaceae</taxon>
        <taxon>Symbiochloris</taxon>
    </lineage>
</organism>